<dbReference type="SUPFAM" id="SSF81886">
    <property type="entry name" value="Helical scaffold and wing domains of SecA"/>
    <property type="match status" value="1"/>
</dbReference>
<dbReference type="InterPro" id="IPR027417">
    <property type="entry name" value="P-loop_NTPase"/>
</dbReference>
<evidence type="ECO:0000256" key="5">
    <source>
        <dbReference type="ARBA" id="ARBA00022475"/>
    </source>
</evidence>
<dbReference type="InterPro" id="IPR011130">
    <property type="entry name" value="SecA_preprotein_X-link_dom"/>
</dbReference>
<comment type="catalytic activity">
    <reaction evidence="15">
        <text>ATP + H2O + cellular proteinSide 1 = ADP + phosphate + cellular proteinSide 2.</text>
        <dbReference type="EC" id="7.4.2.8"/>
    </reaction>
</comment>
<dbReference type="FunFam" id="3.40.50.300:FF:000113">
    <property type="entry name" value="Preprotein translocase subunit SecA"/>
    <property type="match status" value="1"/>
</dbReference>
<dbReference type="Pfam" id="PF21090">
    <property type="entry name" value="P-loop_SecA"/>
    <property type="match status" value="2"/>
</dbReference>
<dbReference type="GO" id="GO:0008564">
    <property type="term" value="F:protein-exporting ATPase activity"/>
    <property type="evidence" value="ECO:0007669"/>
    <property type="project" value="UniProtKB-EC"/>
</dbReference>
<dbReference type="PANTHER" id="PTHR30612:SF0">
    <property type="entry name" value="CHLOROPLAST PROTEIN-TRANSPORTING ATPASE"/>
    <property type="match status" value="1"/>
</dbReference>
<evidence type="ECO:0000256" key="6">
    <source>
        <dbReference type="ARBA" id="ARBA00022490"/>
    </source>
</evidence>
<dbReference type="Pfam" id="PF07517">
    <property type="entry name" value="SecA_DEAD"/>
    <property type="match status" value="1"/>
</dbReference>
<keyword evidence="9" id="KW-0862">Zinc</keyword>
<protein>
    <recommendedName>
        <fullName evidence="15 16">Protein translocase subunit SecA</fullName>
        <ecNumber evidence="15">7.4.2.8</ecNumber>
    </recommendedName>
</protein>
<dbReference type="InterPro" id="IPR011116">
    <property type="entry name" value="SecA_Wing/Scaffold"/>
</dbReference>
<evidence type="ECO:0000256" key="7">
    <source>
        <dbReference type="ARBA" id="ARBA00022723"/>
    </source>
</evidence>
<dbReference type="InterPro" id="IPR014001">
    <property type="entry name" value="Helicase_ATP-bd"/>
</dbReference>
<dbReference type="Gene3D" id="3.40.50.300">
    <property type="entry name" value="P-loop containing nucleotide triphosphate hydrolases"/>
    <property type="match status" value="3"/>
</dbReference>
<dbReference type="PANTHER" id="PTHR30612">
    <property type="entry name" value="SECA INNER MEMBRANE COMPONENT OF SEC PROTEIN SECRETION SYSTEM"/>
    <property type="match status" value="1"/>
</dbReference>
<dbReference type="GO" id="GO:0005829">
    <property type="term" value="C:cytosol"/>
    <property type="evidence" value="ECO:0007669"/>
    <property type="project" value="TreeGrafter"/>
</dbReference>
<evidence type="ECO:0000313" key="20">
    <source>
        <dbReference type="EMBL" id="OGC51852.1"/>
    </source>
</evidence>
<dbReference type="GO" id="GO:0006605">
    <property type="term" value="P:protein targeting"/>
    <property type="evidence" value="ECO:0007669"/>
    <property type="project" value="UniProtKB-UniRule"/>
</dbReference>
<keyword evidence="12 15" id="KW-1278">Translocase</keyword>
<evidence type="ECO:0000259" key="19">
    <source>
        <dbReference type="PROSITE" id="PS51196"/>
    </source>
</evidence>
<evidence type="ECO:0000259" key="18">
    <source>
        <dbReference type="PROSITE" id="PS51194"/>
    </source>
</evidence>
<dbReference type="PRINTS" id="PR00906">
    <property type="entry name" value="SECA"/>
</dbReference>
<evidence type="ECO:0000256" key="15">
    <source>
        <dbReference type="HAMAP-Rule" id="MF_01382"/>
    </source>
</evidence>
<feature type="binding site" evidence="15">
    <location>
        <position position="528"/>
    </location>
    <ligand>
        <name>ATP</name>
        <dbReference type="ChEBI" id="CHEBI:30616"/>
    </ligand>
</feature>
<comment type="caution">
    <text evidence="20">The sequence shown here is derived from an EMBL/GenBank/DDBJ whole genome shotgun (WGS) entry which is preliminary data.</text>
</comment>
<dbReference type="InterPro" id="IPR004027">
    <property type="entry name" value="SEC_C_motif"/>
</dbReference>
<keyword evidence="13 15" id="KW-0811">Translocation</keyword>
<dbReference type="Proteomes" id="UP000178771">
    <property type="component" value="Unassembled WGS sequence"/>
</dbReference>
<dbReference type="InterPro" id="IPR014018">
    <property type="entry name" value="SecA_motor_DEAD"/>
</dbReference>
<evidence type="ECO:0000256" key="13">
    <source>
        <dbReference type="ARBA" id="ARBA00023010"/>
    </source>
</evidence>
<dbReference type="Gene3D" id="3.90.1440.10">
    <property type="entry name" value="SecA, preprotein cross-linking domain"/>
    <property type="match status" value="1"/>
</dbReference>
<evidence type="ECO:0000259" key="17">
    <source>
        <dbReference type="PROSITE" id="PS51192"/>
    </source>
</evidence>
<dbReference type="PROSITE" id="PS51194">
    <property type="entry name" value="HELICASE_CTER"/>
    <property type="match status" value="1"/>
</dbReference>
<dbReference type="GO" id="GO:0005524">
    <property type="term" value="F:ATP binding"/>
    <property type="evidence" value="ECO:0007669"/>
    <property type="project" value="UniProtKB-UniRule"/>
</dbReference>
<feature type="domain" description="Helicase C-terminal" evidence="18">
    <location>
        <begin position="438"/>
        <end position="620"/>
    </location>
</feature>
<evidence type="ECO:0000256" key="12">
    <source>
        <dbReference type="ARBA" id="ARBA00022967"/>
    </source>
</evidence>
<evidence type="ECO:0000256" key="8">
    <source>
        <dbReference type="ARBA" id="ARBA00022741"/>
    </source>
</evidence>
<evidence type="ECO:0000256" key="10">
    <source>
        <dbReference type="ARBA" id="ARBA00022840"/>
    </source>
</evidence>
<evidence type="ECO:0000256" key="4">
    <source>
        <dbReference type="ARBA" id="ARBA00022448"/>
    </source>
</evidence>
<dbReference type="HAMAP" id="MF_01382">
    <property type="entry name" value="SecA"/>
    <property type="match status" value="1"/>
</dbReference>
<evidence type="ECO:0000256" key="14">
    <source>
        <dbReference type="ARBA" id="ARBA00023136"/>
    </source>
</evidence>
<dbReference type="CDD" id="cd17928">
    <property type="entry name" value="DEXDc_SecA"/>
    <property type="match status" value="1"/>
</dbReference>
<dbReference type="EMBL" id="MEVH01000012">
    <property type="protein sequence ID" value="OGC51852.1"/>
    <property type="molecule type" value="Genomic_DNA"/>
</dbReference>
<feature type="domain" description="SecA family profile" evidence="19">
    <location>
        <begin position="2"/>
        <end position="615"/>
    </location>
</feature>
<dbReference type="PROSITE" id="PS01312">
    <property type="entry name" value="SECA"/>
    <property type="match status" value="1"/>
</dbReference>
<keyword evidence="10 15" id="KW-0067">ATP-binding</keyword>
<feature type="binding site" evidence="15">
    <location>
        <position position="94"/>
    </location>
    <ligand>
        <name>ATP</name>
        <dbReference type="ChEBI" id="CHEBI:30616"/>
    </ligand>
</feature>
<dbReference type="STRING" id="1802624.A2982_03955"/>
<dbReference type="InterPro" id="IPR036670">
    <property type="entry name" value="SecA_X-link_sf"/>
</dbReference>
<evidence type="ECO:0000256" key="1">
    <source>
        <dbReference type="ARBA" id="ARBA00001947"/>
    </source>
</evidence>
<keyword evidence="7" id="KW-0479">Metal-binding</keyword>
<dbReference type="Pfam" id="PF02810">
    <property type="entry name" value="SEC-C"/>
    <property type="match status" value="1"/>
</dbReference>
<dbReference type="EC" id="7.4.2.8" evidence="15"/>
<feature type="domain" description="Helicase ATP-binding" evidence="17">
    <location>
        <begin position="96"/>
        <end position="262"/>
    </location>
</feature>
<dbReference type="SUPFAM" id="SSF81767">
    <property type="entry name" value="Pre-protein crosslinking domain of SecA"/>
    <property type="match status" value="1"/>
</dbReference>
<dbReference type="Pfam" id="PF01043">
    <property type="entry name" value="SecA_PP_bind"/>
    <property type="match status" value="1"/>
</dbReference>
<dbReference type="InterPro" id="IPR011115">
    <property type="entry name" value="SecA_DEAD"/>
</dbReference>
<keyword evidence="14 15" id="KW-0472">Membrane</keyword>
<comment type="cofactor">
    <cofactor evidence="1">
        <name>Zn(2+)</name>
        <dbReference type="ChEBI" id="CHEBI:29105"/>
    </cofactor>
</comment>
<dbReference type="InterPro" id="IPR044722">
    <property type="entry name" value="SecA_SF2_C"/>
</dbReference>
<accession>A0A1F4V3T6</accession>
<dbReference type="GO" id="GO:0017038">
    <property type="term" value="P:protein import"/>
    <property type="evidence" value="ECO:0007669"/>
    <property type="project" value="InterPro"/>
</dbReference>
<dbReference type="GO" id="GO:0065002">
    <property type="term" value="P:intracellular protein transmembrane transport"/>
    <property type="evidence" value="ECO:0007669"/>
    <property type="project" value="UniProtKB-UniRule"/>
</dbReference>
<dbReference type="PROSITE" id="PS51192">
    <property type="entry name" value="HELICASE_ATP_BIND_1"/>
    <property type="match status" value="1"/>
</dbReference>
<dbReference type="GO" id="GO:0046872">
    <property type="term" value="F:metal ion binding"/>
    <property type="evidence" value="ECO:0007669"/>
    <property type="project" value="UniProtKB-KW"/>
</dbReference>
<evidence type="ECO:0000256" key="11">
    <source>
        <dbReference type="ARBA" id="ARBA00022927"/>
    </source>
</evidence>
<feature type="binding site" evidence="15">
    <location>
        <begin position="112"/>
        <end position="116"/>
    </location>
    <ligand>
        <name>ATP</name>
        <dbReference type="ChEBI" id="CHEBI:30616"/>
    </ligand>
</feature>
<dbReference type="SUPFAM" id="SSF52540">
    <property type="entry name" value="P-loop containing nucleoside triphosphate hydrolases"/>
    <property type="match status" value="2"/>
</dbReference>
<dbReference type="InterPro" id="IPR020937">
    <property type="entry name" value="SecA_CS"/>
</dbReference>
<dbReference type="AlphaFoldDB" id="A0A1F4V3T6"/>
<keyword evidence="4 15" id="KW-0813">Transport</keyword>
<dbReference type="InterPro" id="IPR000185">
    <property type="entry name" value="SecA"/>
</dbReference>
<dbReference type="NCBIfam" id="NF009538">
    <property type="entry name" value="PRK12904.1"/>
    <property type="match status" value="1"/>
</dbReference>
<keyword evidence="5 15" id="KW-1003">Cell membrane</keyword>
<dbReference type="GO" id="GO:0031522">
    <property type="term" value="C:cell envelope Sec protein transport complex"/>
    <property type="evidence" value="ECO:0007669"/>
    <property type="project" value="TreeGrafter"/>
</dbReference>
<evidence type="ECO:0000256" key="2">
    <source>
        <dbReference type="ARBA" id="ARBA00004170"/>
    </source>
</evidence>
<dbReference type="CDD" id="cd18803">
    <property type="entry name" value="SF2_C_secA"/>
    <property type="match status" value="1"/>
</dbReference>
<comment type="similarity">
    <text evidence="3 15 16">Belongs to the SecA family.</text>
</comment>
<comment type="subcellular location">
    <subcellularLocation>
        <location evidence="15">Cell membrane</location>
        <topology evidence="15">Peripheral membrane protein</topology>
        <orientation evidence="15">Cytoplasmic side</orientation>
    </subcellularLocation>
    <subcellularLocation>
        <location evidence="15">Cytoplasm</location>
    </subcellularLocation>
    <subcellularLocation>
        <location evidence="2">Membrane</location>
        <topology evidence="2">Peripheral membrane protein</topology>
    </subcellularLocation>
    <text evidence="15">Distribution is 50-50.</text>
</comment>
<dbReference type="NCBIfam" id="TIGR00963">
    <property type="entry name" value="secA"/>
    <property type="match status" value="1"/>
</dbReference>
<dbReference type="InterPro" id="IPR036266">
    <property type="entry name" value="SecA_Wing/Scaffold_sf"/>
</dbReference>
<gene>
    <name evidence="15" type="primary">secA</name>
    <name evidence="20" type="ORF">A2982_03955</name>
</gene>
<proteinExistence type="inferred from homology"/>
<comment type="subunit">
    <text evidence="15">Monomer and homodimer. Part of the essential Sec protein translocation apparatus which comprises SecA, SecYEG and auxiliary proteins SecDF. Other proteins may also be involved.</text>
</comment>
<dbReference type="FunFam" id="3.90.1440.10:FF:000002">
    <property type="entry name" value="Protein translocase subunit SecA"/>
    <property type="match status" value="1"/>
</dbReference>
<dbReference type="GO" id="GO:0005886">
    <property type="term" value="C:plasma membrane"/>
    <property type="evidence" value="ECO:0007669"/>
    <property type="project" value="UniProtKB-SubCell"/>
</dbReference>
<sequence>MFDSILGRLVNSNKYKLSKIEPIVEQINSLESETKKLKNADFKKKTEEWKKHLRSDKMPADKISKYLDDILPSAFALVKEVSARTMKQTHRDVQLIAGIALHQGKIAEQRTGEGKTLTATLPLYLNSLAGKGAHLVTPNDYLSKHAVGWYGSVYEMLGVSVGVIVHESAFKYDPEFNDVDVLDEYSRHLRPVSRAEAYECDITYGTNHEFGFDYLRDNMWLRKEEMVQSSPIKLYGAHSFAIVDEVDFILIDVARTPLIISSQKDLRPEKYYEFAALTQGLELKTDYEVDEKDRVVTLTELGINKVERKLGVENLYEKDFETVRHVENALKAKELYQKDKDYVVKDGGVIIVDQNTGRLLPGNRWSDGLHQAVEAKEAVEIQPESKTLATISYQNYYRMYDKLAGMTGTAATEAEEFFKIYTLDVVEIPTYKPVIRKDRDDLVYKTEAAKYRAVAKEIAERNVKGQPVLIGTTSVEKSQLLSSFLKRLKIKHEILNAKNHEQEALIIAQAGKRSAVTVSTNMAGRGVDIILGGDPFDKQQYSDVVNSGGLFVIGTERHESRRIDNQLRGRSGRQGDPGESRFFLSLQDDLMRIFGGASIESIMGRLGVDENIPIEAGLISKAIQNAQKKVEGINFDQRRAVVDYDDVMNVQRESIYGMRRRILFAKDKNINDFFDWEKEKLGGYADENFYKAWDKKLKQYGDKIWFEVVKRVTLEVIDVLWMEHIDTMDDLRSGVRLRGYGQVDPLVEYKREGKELFEALLTQIWHMVTDRLAKVEVRVEADLQKQKELPKSLLSQDLRDLEYQRGHFESGVADEAQMSKGGISQAPQTIVKGKKIGRNVSCPCGSGKKYKNCHGRA</sequence>
<evidence type="ECO:0000256" key="9">
    <source>
        <dbReference type="ARBA" id="ARBA00022833"/>
    </source>
</evidence>
<keyword evidence="6 15" id="KW-0963">Cytoplasm</keyword>
<dbReference type="Pfam" id="PF07516">
    <property type="entry name" value="SecA_SW"/>
    <property type="match status" value="1"/>
</dbReference>
<dbReference type="GO" id="GO:0043952">
    <property type="term" value="P:protein transport by the Sec complex"/>
    <property type="evidence" value="ECO:0007669"/>
    <property type="project" value="UniProtKB-ARBA"/>
</dbReference>
<dbReference type="SMART" id="SM00957">
    <property type="entry name" value="SecA_DEAD"/>
    <property type="match status" value="1"/>
</dbReference>
<comment type="function">
    <text evidence="15">Part of the Sec protein translocase complex. Interacts with the SecYEG preprotein conducting channel. Has a central role in coupling the hydrolysis of ATP to the transfer of proteins into and across the cell membrane, serving as an ATP-driven molecular motor driving the stepwise translocation of polypeptide chains across the membrane.</text>
</comment>
<keyword evidence="11 15" id="KW-0653">Protein transport</keyword>
<evidence type="ECO:0000313" key="21">
    <source>
        <dbReference type="Proteomes" id="UP000178771"/>
    </source>
</evidence>
<dbReference type="Gene3D" id="1.10.3060.10">
    <property type="entry name" value="Helical scaffold and wing domains of SecA"/>
    <property type="match status" value="1"/>
</dbReference>
<evidence type="ECO:0000256" key="3">
    <source>
        <dbReference type="ARBA" id="ARBA00007650"/>
    </source>
</evidence>
<organism evidence="20 21">
    <name type="scientific">candidate division WWE3 bacterium RIFCSPLOWO2_01_FULL_39_13</name>
    <dbReference type="NCBI Taxonomy" id="1802624"/>
    <lineage>
        <taxon>Bacteria</taxon>
        <taxon>Katanobacteria</taxon>
    </lineage>
</organism>
<evidence type="ECO:0000256" key="16">
    <source>
        <dbReference type="RuleBase" id="RU003874"/>
    </source>
</evidence>
<reference evidence="20 21" key="1">
    <citation type="journal article" date="2016" name="Nat. Commun.">
        <title>Thousands of microbial genomes shed light on interconnected biogeochemical processes in an aquifer system.</title>
        <authorList>
            <person name="Anantharaman K."/>
            <person name="Brown C.T."/>
            <person name="Hug L.A."/>
            <person name="Sharon I."/>
            <person name="Castelle C.J."/>
            <person name="Probst A.J."/>
            <person name="Thomas B.C."/>
            <person name="Singh A."/>
            <person name="Wilkins M.J."/>
            <person name="Karaoz U."/>
            <person name="Brodie E.L."/>
            <person name="Williams K.H."/>
            <person name="Hubbard S.S."/>
            <person name="Banfield J.F."/>
        </authorList>
    </citation>
    <scope>NUCLEOTIDE SEQUENCE [LARGE SCALE GENOMIC DNA]</scope>
</reference>
<dbReference type="InterPro" id="IPR001650">
    <property type="entry name" value="Helicase_C-like"/>
</dbReference>
<keyword evidence="8 15" id="KW-0547">Nucleotide-binding</keyword>
<dbReference type="PROSITE" id="PS51196">
    <property type="entry name" value="SECA_MOTOR_DEAD"/>
    <property type="match status" value="1"/>
</dbReference>
<name>A0A1F4V3T6_UNCKA</name>
<dbReference type="SMART" id="SM00958">
    <property type="entry name" value="SecA_PP_bind"/>
    <property type="match status" value="1"/>
</dbReference>